<evidence type="ECO:0000256" key="8">
    <source>
        <dbReference type="ARBA" id="ARBA00022884"/>
    </source>
</evidence>
<evidence type="ECO:0000313" key="15">
    <source>
        <dbReference type="Proteomes" id="UP000015105"/>
    </source>
</evidence>
<keyword evidence="5 12" id="KW-0819">tRNA processing</keyword>
<dbReference type="PANTHER" id="PTHR10631">
    <property type="entry name" value="N 2 ,N 2 -DIMETHYLGUANOSINE TRNA METHYLTRANSFERASE"/>
    <property type="match status" value="1"/>
</dbReference>
<reference evidence="15" key="1">
    <citation type="journal article" date="2014" name="Science">
        <title>Ancient hybridizations among the ancestral genomes of bread wheat.</title>
        <authorList>
            <consortium name="International Wheat Genome Sequencing Consortium,"/>
            <person name="Marcussen T."/>
            <person name="Sandve S.R."/>
            <person name="Heier L."/>
            <person name="Spannagl M."/>
            <person name="Pfeifer M."/>
            <person name="Jakobsen K.S."/>
            <person name="Wulff B.B."/>
            <person name="Steuernagel B."/>
            <person name="Mayer K.F."/>
            <person name="Olsen O.A."/>
        </authorList>
    </citation>
    <scope>NUCLEOTIDE SEQUENCE [LARGE SCALE GENOMIC DNA]</scope>
    <source>
        <strain evidence="15">cv. AL8/78</strain>
    </source>
</reference>
<keyword evidence="8 12" id="KW-0694">RNA-binding</keyword>
<evidence type="ECO:0000256" key="9">
    <source>
        <dbReference type="ARBA" id="ARBA00039099"/>
    </source>
</evidence>
<dbReference type="Gramene" id="AET2Gv20211800.3">
    <property type="protein sequence ID" value="AET2Gv20211800.3"/>
    <property type="gene ID" value="AET2Gv20211800"/>
</dbReference>
<evidence type="ECO:0000256" key="3">
    <source>
        <dbReference type="ARBA" id="ARBA00022679"/>
    </source>
</evidence>
<dbReference type="Gene3D" id="3.40.50.150">
    <property type="entry name" value="Vaccinia Virus protein VP39"/>
    <property type="match status" value="1"/>
</dbReference>
<evidence type="ECO:0000256" key="10">
    <source>
        <dbReference type="ARBA" id="ARBA00051897"/>
    </source>
</evidence>
<evidence type="ECO:0000256" key="11">
    <source>
        <dbReference type="ARBA" id="ARBA00053297"/>
    </source>
</evidence>
<keyword evidence="15" id="KW-1185">Reference proteome</keyword>
<evidence type="ECO:0000256" key="7">
    <source>
        <dbReference type="ARBA" id="ARBA00022833"/>
    </source>
</evidence>
<keyword evidence="3 12" id="KW-0808">Transferase</keyword>
<dbReference type="Gene3D" id="3.30.56.70">
    <property type="entry name" value="N2,N2-dimethylguanosine tRNA methyltransferase, C-terminal domain"/>
    <property type="match status" value="1"/>
</dbReference>
<comment type="catalytic activity">
    <reaction evidence="10 12">
        <text>guanosine(26) in tRNA + 2 S-adenosyl-L-methionine = N(2)-dimethylguanosine(26) in tRNA + 2 S-adenosyl-L-homocysteine + 2 H(+)</text>
        <dbReference type="Rhea" id="RHEA:43140"/>
        <dbReference type="Rhea" id="RHEA-COMP:10359"/>
        <dbReference type="Rhea" id="RHEA-COMP:10360"/>
        <dbReference type="ChEBI" id="CHEBI:15378"/>
        <dbReference type="ChEBI" id="CHEBI:57856"/>
        <dbReference type="ChEBI" id="CHEBI:59789"/>
        <dbReference type="ChEBI" id="CHEBI:74269"/>
        <dbReference type="ChEBI" id="CHEBI:74513"/>
        <dbReference type="EC" id="2.1.1.216"/>
    </reaction>
</comment>
<dbReference type="AlphaFoldDB" id="A0A453AP13"/>
<dbReference type="InterPro" id="IPR042296">
    <property type="entry name" value="tRNA_met_Trm1_C"/>
</dbReference>
<keyword evidence="4 12" id="KW-0949">S-adenosyl-L-methionine</keyword>
<feature type="region of interest" description="Disordered" evidence="13">
    <location>
        <begin position="1"/>
        <end position="41"/>
    </location>
</feature>
<keyword evidence="6" id="KW-0479">Metal-binding</keyword>
<keyword evidence="2 12" id="KW-0489">Methyltransferase</keyword>
<dbReference type="GO" id="GO:0046872">
    <property type="term" value="F:metal ion binding"/>
    <property type="evidence" value="ECO:0007669"/>
    <property type="project" value="UniProtKB-KW"/>
</dbReference>
<dbReference type="EnsemblPlants" id="AET2Gv20211800.3">
    <property type="protein sequence ID" value="AET2Gv20211800.3"/>
    <property type="gene ID" value="AET2Gv20211800"/>
</dbReference>
<evidence type="ECO:0000256" key="4">
    <source>
        <dbReference type="ARBA" id="ARBA00022691"/>
    </source>
</evidence>
<dbReference type="InterPro" id="IPR002905">
    <property type="entry name" value="Trm1"/>
</dbReference>
<feature type="compositionally biased region" description="Pro residues" evidence="13">
    <location>
        <begin position="21"/>
        <end position="34"/>
    </location>
</feature>
<comment type="similarity">
    <text evidence="12">Belongs to the class I-like SAM-binding methyltransferase superfamily. Trm1 family.</text>
</comment>
<protein>
    <recommendedName>
        <fullName evidence="9 12">tRNA (guanine(26)-N(2))-dimethyltransferase</fullName>
        <ecNumber evidence="9 12">2.1.1.216</ecNumber>
    </recommendedName>
</protein>
<organism evidence="14 15">
    <name type="scientific">Aegilops tauschii subsp. strangulata</name>
    <name type="common">Goatgrass</name>
    <dbReference type="NCBI Taxonomy" id="200361"/>
    <lineage>
        <taxon>Eukaryota</taxon>
        <taxon>Viridiplantae</taxon>
        <taxon>Streptophyta</taxon>
        <taxon>Embryophyta</taxon>
        <taxon>Tracheophyta</taxon>
        <taxon>Spermatophyta</taxon>
        <taxon>Magnoliopsida</taxon>
        <taxon>Liliopsida</taxon>
        <taxon>Poales</taxon>
        <taxon>Poaceae</taxon>
        <taxon>BOP clade</taxon>
        <taxon>Pooideae</taxon>
        <taxon>Triticodae</taxon>
        <taxon>Triticeae</taxon>
        <taxon>Triticinae</taxon>
        <taxon>Aegilops</taxon>
    </lineage>
</organism>
<evidence type="ECO:0000313" key="14">
    <source>
        <dbReference type="EnsemblPlants" id="AET2Gv20211800.3"/>
    </source>
</evidence>
<feature type="region of interest" description="Disordered" evidence="13">
    <location>
        <begin position="145"/>
        <end position="172"/>
    </location>
</feature>
<evidence type="ECO:0000256" key="1">
    <source>
        <dbReference type="ARBA" id="ARBA00022555"/>
    </source>
</evidence>
<reference evidence="14" key="4">
    <citation type="submission" date="2019-03" db="UniProtKB">
        <authorList>
            <consortium name="EnsemblPlants"/>
        </authorList>
    </citation>
    <scope>IDENTIFICATION</scope>
</reference>
<accession>A0A453AP13</accession>
<dbReference type="GO" id="GO:0160104">
    <property type="term" value="F:tRNA (guanine(26)-N2)-dimethyltransferase activity"/>
    <property type="evidence" value="ECO:0007669"/>
    <property type="project" value="UniProtKB-UniRule"/>
</dbReference>
<dbReference type="CDD" id="cd02440">
    <property type="entry name" value="AdoMet_MTases"/>
    <property type="match status" value="1"/>
</dbReference>
<dbReference type="STRING" id="200361.A0A453AP13"/>
<keyword evidence="1 12" id="KW-0820">tRNA-binding</keyword>
<dbReference type="Pfam" id="PF02005">
    <property type="entry name" value="TRM"/>
    <property type="match status" value="1"/>
</dbReference>
<dbReference type="GO" id="GO:0000049">
    <property type="term" value="F:tRNA binding"/>
    <property type="evidence" value="ECO:0007669"/>
    <property type="project" value="UniProtKB-UniRule"/>
</dbReference>
<name>A0A453AP13_AEGTS</name>
<comment type="function">
    <text evidence="11">Dimethylates a single guanine residue at position 26 of most tRNAs using S-adenosyl-L-methionine as donor of the methyl groups.</text>
</comment>
<dbReference type="Proteomes" id="UP000015105">
    <property type="component" value="Chromosome 2D"/>
</dbReference>
<dbReference type="PROSITE" id="PS51626">
    <property type="entry name" value="SAM_MT_TRM1"/>
    <property type="match status" value="1"/>
</dbReference>
<evidence type="ECO:0000256" key="12">
    <source>
        <dbReference type="PROSITE-ProRule" id="PRU00958"/>
    </source>
</evidence>
<dbReference type="InterPro" id="IPR029063">
    <property type="entry name" value="SAM-dependent_MTases_sf"/>
</dbReference>
<evidence type="ECO:0000256" key="5">
    <source>
        <dbReference type="ARBA" id="ARBA00022694"/>
    </source>
</evidence>
<dbReference type="FunFam" id="3.40.50.150:FF:000114">
    <property type="entry name" value="tRNA (guanine(26)-N(2))-dimethyltransferase"/>
    <property type="match status" value="1"/>
</dbReference>
<feature type="compositionally biased region" description="Basic and acidic residues" evidence="13">
    <location>
        <begin position="145"/>
        <end position="161"/>
    </location>
</feature>
<reference evidence="15" key="2">
    <citation type="journal article" date="2017" name="Nat. Plants">
        <title>The Aegilops tauschii genome reveals multiple impacts of transposons.</title>
        <authorList>
            <person name="Zhao G."/>
            <person name="Zou C."/>
            <person name="Li K."/>
            <person name="Wang K."/>
            <person name="Li T."/>
            <person name="Gao L."/>
            <person name="Zhang X."/>
            <person name="Wang H."/>
            <person name="Yang Z."/>
            <person name="Liu X."/>
            <person name="Jiang W."/>
            <person name="Mao L."/>
            <person name="Kong X."/>
            <person name="Jiao Y."/>
            <person name="Jia J."/>
        </authorList>
    </citation>
    <scope>NUCLEOTIDE SEQUENCE [LARGE SCALE GENOMIC DNA]</scope>
    <source>
        <strain evidence="15">cv. AL8/78</strain>
    </source>
</reference>
<evidence type="ECO:0000256" key="2">
    <source>
        <dbReference type="ARBA" id="ARBA00022603"/>
    </source>
</evidence>
<sequence>QTQQALPLLSKKYTFPAPQGRRPPPPARSPPRLLPPHAASSGDSMTIACGFSRFLSTTRVHSSTNRVLSLWFASCPCSSASASACASEPPEIAGDPDTVREGRAEIFADKSNSVFFNKAQVNNRDLSIAVLRWFVLKRQEEHDAQLKGRRADIPPEQHADGLDPATTGSEDTALRKESSLKAPKVLEALAASGLRAIRYALEVDGIGEVIALDNNEVAIESCKRNIYHNGILASSKVVPHLADARIYMLTHPKEFDVVDLDPYGSPAAFLDSAVQCVADGGILMCSATDMAVLAGGNAEVCFSKYGSYPVRGKYRHEMALRILLACMESHAIRHKRYIVPVISVHMDFYIRVFVRIFTSASTVKSSPLKFSHVYQCVGCNSFHLQNVGRINSKDKRNIPLPNFCPTVPQECSECGGKFVMGGPIWSDPIHDRDWATSILSNIRATSGLYEAYAKISAILTSVSEELPNAPLFVSLHSICATLKCTNPTMVMFHSAIRNAGYQISGSHADPLALKTDAPMSVIWDIMRCWVKLHPVKSQPENLPGSRILSQEPQLQASFSQATGGLVARKSPRFLPNPEKHWGPKMKAGRPLKILPIDKL</sequence>
<reference evidence="14" key="3">
    <citation type="journal article" date="2017" name="Nature">
        <title>Genome sequence of the progenitor of the wheat D genome Aegilops tauschii.</title>
        <authorList>
            <person name="Luo M.C."/>
            <person name="Gu Y.Q."/>
            <person name="Puiu D."/>
            <person name="Wang H."/>
            <person name="Twardziok S.O."/>
            <person name="Deal K.R."/>
            <person name="Huo N."/>
            <person name="Zhu T."/>
            <person name="Wang L."/>
            <person name="Wang Y."/>
            <person name="McGuire P.E."/>
            <person name="Liu S."/>
            <person name="Long H."/>
            <person name="Ramasamy R.K."/>
            <person name="Rodriguez J.C."/>
            <person name="Van S.L."/>
            <person name="Yuan L."/>
            <person name="Wang Z."/>
            <person name="Xia Z."/>
            <person name="Xiao L."/>
            <person name="Anderson O.D."/>
            <person name="Ouyang S."/>
            <person name="Liang Y."/>
            <person name="Zimin A.V."/>
            <person name="Pertea G."/>
            <person name="Qi P."/>
            <person name="Bennetzen J.L."/>
            <person name="Dai X."/>
            <person name="Dawson M.W."/>
            <person name="Muller H.G."/>
            <person name="Kugler K."/>
            <person name="Rivarola-Duarte L."/>
            <person name="Spannagl M."/>
            <person name="Mayer K.F.X."/>
            <person name="Lu F.H."/>
            <person name="Bevan M.W."/>
            <person name="Leroy P."/>
            <person name="Li P."/>
            <person name="You F.M."/>
            <person name="Sun Q."/>
            <person name="Liu Z."/>
            <person name="Lyons E."/>
            <person name="Wicker T."/>
            <person name="Salzberg S.L."/>
            <person name="Devos K.M."/>
            <person name="Dvorak J."/>
        </authorList>
    </citation>
    <scope>NUCLEOTIDE SEQUENCE [LARGE SCALE GENOMIC DNA]</scope>
    <source>
        <strain evidence="14">cv. AL8/78</strain>
    </source>
</reference>
<dbReference type="EC" id="2.1.1.216" evidence="9 12"/>
<evidence type="ECO:0000256" key="6">
    <source>
        <dbReference type="ARBA" id="ARBA00022723"/>
    </source>
</evidence>
<reference evidence="14" key="5">
    <citation type="journal article" date="2021" name="G3 (Bethesda)">
        <title>Aegilops tauschii genome assembly Aet v5.0 features greater sequence contiguity and improved annotation.</title>
        <authorList>
            <person name="Wang L."/>
            <person name="Zhu T."/>
            <person name="Rodriguez J.C."/>
            <person name="Deal K.R."/>
            <person name="Dubcovsky J."/>
            <person name="McGuire P.E."/>
            <person name="Lux T."/>
            <person name="Spannagl M."/>
            <person name="Mayer K.F.X."/>
            <person name="Baldrich P."/>
            <person name="Meyers B.C."/>
            <person name="Huo N."/>
            <person name="Gu Y.Q."/>
            <person name="Zhou H."/>
            <person name="Devos K.M."/>
            <person name="Bennetzen J.L."/>
            <person name="Unver T."/>
            <person name="Budak H."/>
            <person name="Gulick P.J."/>
            <person name="Galiba G."/>
            <person name="Kalapos B."/>
            <person name="Nelson D.R."/>
            <person name="Li P."/>
            <person name="You F.M."/>
            <person name="Luo M.C."/>
            <person name="Dvorak J."/>
        </authorList>
    </citation>
    <scope>NUCLEOTIDE SEQUENCE [LARGE SCALE GENOMIC DNA]</scope>
    <source>
        <strain evidence="14">cv. AL8/78</strain>
    </source>
</reference>
<dbReference type="GO" id="GO:0005634">
    <property type="term" value="C:nucleus"/>
    <property type="evidence" value="ECO:0007669"/>
    <property type="project" value="TreeGrafter"/>
</dbReference>
<proteinExistence type="inferred from homology"/>
<keyword evidence="7" id="KW-0862">Zinc</keyword>
<dbReference type="FunFam" id="3.30.56.70:FF:000001">
    <property type="entry name" value="tRNA (guanine(26)-N(2))-dimethyltransferase"/>
    <property type="match status" value="1"/>
</dbReference>
<evidence type="ECO:0000256" key="13">
    <source>
        <dbReference type="SAM" id="MobiDB-lite"/>
    </source>
</evidence>
<dbReference type="GO" id="GO:0002940">
    <property type="term" value="P:tRNA N2-guanine methylation"/>
    <property type="evidence" value="ECO:0007669"/>
    <property type="project" value="TreeGrafter"/>
</dbReference>
<dbReference type="NCBIfam" id="TIGR00308">
    <property type="entry name" value="TRM1"/>
    <property type="match status" value="1"/>
</dbReference>
<dbReference type="SUPFAM" id="SSF53335">
    <property type="entry name" value="S-adenosyl-L-methionine-dependent methyltransferases"/>
    <property type="match status" value="1"/>
</dbReference>
<dbReference type="PANTHER" id="PTHR10631:SF5">
    <property type="entry name" value="TRNA (GUANINE(26)-N(2))-DIMETHYLTRANSFERASE"/>
    <property type="match status" value="1"/>
</dbReference>